<keyword evidence="2" id="KW-0547">Nucleotide-binding</keyword>
<dbReference type="Pfam" id="PF00271">
    <property type="entry name" value="Helicase_C"/>
    <property type="match status" value="1"/>
</dbReference>
<accession>A0ABQ7JBY4</accession>
<dbReference type="InterPro" id="IPR011545">
    <property type="entry name" value="DEAD/DEAH_box_helicase_dom"/>
</dbReference>
<reference evidence="9 10" key="1">
    <citation type="journal article" date="2020" name="bioRxiv">
        <title>Metabolic contributions of an alphaproteobacterial endosymbiont in the apicomplexan Cardiosporidium cionae.</title>
        <authorList>
            <person name="Hunter E.S."/>
            <person name="Paight C.J."/>
            <person name="Lane C.E."/>
        </authorList>
    </citation>
    <scope>NUCLEOTIDE SEQUENCE [LARGE SCALE GENOMIC DNA]</scope>
    <source>
        <strain evidence="9">ESH_2018</strain>
    </source>
</reference>
<dbReference type="EMBL" id="JADAQX010000171">
    <property type="protein sequence ID" value="KAF8821512.1"/>
    <property type="molecule type" value="Genomic_DNA"/>
</dbReference>
<gene>
    <name evidence="9" type="ORF">IE077_001946</name>
</gene>
<dbReference type="InterPro" id="IPR044742">
    <property type="entry name" value="DEAD/DEAH_RhlB"/>
</dbReference>
<protein>
    <recommendedName>
        <fullName evidence="1">RNA helicase</fullName>
        <ecNumber evidence="1">3.6.4.13</ecNumber>
    </recommendedName>
</protein>
<dbReference type="CDD" id="cd00268">
    <property type="entry name" value="DEADc"/>
    <property type="match status" value="1"/>
</dbReference>
<dbReference type="SMART" id="SM00490">
    <property type="entry name" value="HELICc"/>
    <property type="match status" value="1"/>
</dbReference>
<dbReference type="Pfam" id="PF00270">
    <property type="entry name" value="DEAD"/>
    <property type="match status" value="1"/>
</dbReference>
<dbReference type="InterPro" id="IPR014001">
    <property type="entry name" value="Helicase_ATP-bd"/>
</dbReference>
<evidence type="ECO:0000256" key="5">
    <source>
        <dbReference type="ARBA" id="ARBA00022840"/>
    </source>
</evidence>
<proteinExistence type="predicted"/>
<evidence type="ECO:0000256" key="4">
    <source>
        <dbReference type="ARBA" id="ARBA00022806"/>
    </source>
</evidence>
<dbReference type="EC" id="3.6.4.13" evidence="1"/>
<feature type="compositionally biased region" description="Polar residues" evidence="6">
    <location>
        <begin position="86"/>
        <end position="115"/>
    </location>
</feature>
<dbReference type="InterPro" id="IPR001650">
    <property type="entry name" value="Helicase_C-like"/>
</dbReference>
<feature type="region of interest" description="Disordered" evidence="6">
    <location>
        <begin position="1"/>
        <end position="49"/>
    </location>
</feature>
<dbReference type="PROSITE" id="PS51192">
    <property type="entry name" value="HELICASE_ATP_BIND_1"/>
    <property type="match status" value="1"/>
</dbReference>
<dbReference type="SMART" id="SM00487">
    <property type="entry name" value="DEXDc"/>
    <property type="match status" value="1"/>
</dbReference>
<feature type="domain" description="Helicase C-terminal" evidence="8">
    <location>
        <begin position="516"/>
        <end position="662"/>
    </location>
</feature>
<evidence type="ECO:0000256" key="6">
    <source>
        <dbReference type="SAM" id="MobiDB-lite"/>
    </source>
</evidence>
<comment type="caution">
    <text evidence="9">The sequence shown here is derived from an EMBL/GenBank/DDBJ whole genome shotgun (WGS) entry which is preliminary data.</text>
</comment>
<keyword evidence="4 9" id="KW-0347">Helicase</keyword>
<dbReference type="InterPro" id="IPR050547">
    <property type="entry name" value="DEAD_box_RNA_helicases"/>
</dbReference>
<feature type="region of interest" description="Disordered" evidence="6">
    <location>
        <begin position="69"/>
        <end position="122"/>
    </location>
</feature>
<evidence type="ECO:0000313" key="9">
    <source>
        <dbReference type="EMBL" id="KAF8821512.1"/>
    </source>
</evidence>
<feature type="domain" description="Helicase ATP-binding" evidence="7">
    <location>
        <begin position="240"/>
        <end position="414"/>
    </location>
</feature>
<dbReference type="PANTHER" id="PTHR47963">
    <property type="entry name" value="DEAD-BOX ATP-DEPENDENT RNA HELICASE 47, MITOCHONDRIAL"/>
    <property type="match status" value="1"/>
</dbReference>
<evidence type="ECO:0000256" key="2">
    <source>
        <dbReference type="ARBA" id="ARBA00022741"/>
    </source>
</evidence>
<keyword evidence="3" id="KW-0378">Hydrolase</keyword>
<evidence type="ECO:0000256" key="3">
    <source>
        <dbReference type="ARBA" id="ARBA00022801"/>
    </source>
</evidence>
<dbReference type="Gene3D" id="3.40.50.300">
    <property type="entry name" value="P-loop containing nucleotide triphosphate hydrolases"/>
    <property type="match status" value="2"/>
</dbReference>
<sequence>MHTNGRRHQGFSPPGRCIISRPPRTISRRRENWNDPPSYFQRGSDGTRKKLKKSLNNIHSRFHYNASSFSAVSTHRRHDDRRPSHTFPQRITPTQRALPSLKVKNSQNASQSTIPKSPAGLSRSSVVPAQMIDFSALPYTPFPTKNTSFEQLGITSPLLLANLRKSHVFLPTRTQNSLLPHLMATVTQANRFSSISNETKRIALHGDEGKLSASSHEEITESNLFSLSPRNSSSLPHSASLDTPLMRATILSAPTGTGKTLCYLLPHLQQLNPSLKAVQMLIVVPSRELAAQVAMVVRTLIYTSPTQKWDGASSTNFSSEGKTPSLSVGVVMGGTNIKHQLRVFGKRATVPQIVVATPGRLVALCQESRPFRFTQLKALILDEVDLLVALTSSSSFQKDMDILLGLCIGLPLYLLRNGLSSTSIKTQASKQKSLLFSWLPPFLPKLERLIPSSPPLLMVASATTPSQEALSHIFERYSLPSTAIQWEMFCGQPQRLPETLLHLCVYYEGNEEKLATLRKLLLAEPSPKHVLCFCNNPGTTEWVTEWLRQHTALSIGKLSGFVDKMERKTQLERLKRGELDILVVTEVAARGLDPPLLTHVVNFDLPTDSQHYIHRAGRVGRAGNPGIVISICPSRFRSIIRRFASELELQIHPVEIHDGKVWNLTRAEISGKKILKL</sequence>
<dbReference type="GO" id="GO:0004386">
    <property type="term" value="F:helicase activity"/>
    <property type="evidence" value="ECO:0007669"/>
    <property type="project" value="UniProtKB-KW"/>
</dbReference>
<dbReference type="PANTHER" id="PTHR47963:SF8">
    <property type="entry name" value="ATP-DEPENDENT RNA HELICASE DEAD"/>
    <property type="match status" value="1"/>
</dbReference>
<evidence type="ECO:0000256" key="1">
    <source>
        <dbReference type="ARBA" id="ARBA00012552"/>
    </source>
</evidence>
<keyword evidence="5" id="KW-0067">ATP-binding</keyword>
<evidence type="ECO:0000259" key="7">
    <source>
        <dbReference type="PROSITE" id="PS51192"/>
    </source>
</evidence>
<dbReference type="SUPFAM" id="SSF52540">
    <property type="entry name" value="P-loop containing nucleoside triphosphate hydrolases"/>
    <property type="match status" value="1"/>
</dbReference>
<evidence type="ECO:0000313" key="10">
    <source>
        <dbReference type="Proteomes" id="UP000823046"/>
    </source>
</evidence>
<dbReference type="CDD" id="cd18787">
    <property type="entry name" value="SF2_C_DEAD"/>
    <property type="match status" value="1"/>
</dbReference>
<keyword evidence="10" id="KW-1185">Reference proteome</keyword>
<feature type="compositionally biased region" description="Low complexity" evidence="6">
    <location>
        <begin position="16"/>
        <end position="25"/>
    </location>
</feature>
<organism evidence="9 10">
    <name type="scientific">Cardiosporidium cionae</name>
    <dbReference type="NCBI Taxonomy" id="476202"/>
    <lineage>
        <taxon>Eukaryota</taxon>
        <taxon>Sar</taxon>
        <taxon>Alveolata</taxon>
        <taxon>Apicomplexa</taxon>
        <taxon>Aconoidasida</taxon>
        <taxon>Nephromycida</taxon>
        <taxon>Cardiosporidium</taxon>
    </lineage>
</organism>
<name>A0ABQ7JBY4_9APIC</name>
<dbReference type="Proteomes" id="UP000823046">
    <property type="component" value="Unassembled WGS sequence"/>
</dbReference>
<evidence type="ECO:0000259" key="8">
    <source>
        <dbReference type="PROSITE" id="PS51194"/>
    </source>
</evidence>
<dbReference type="PROSITE" id="PS51194">
    <property type="entry name" value="HELICASE_CTER"/>
    <property type="match status" value="1"/>
</dbReference>
<dbReference type="InterPro" id="IPR027417">
    <property type="entry name" value="P-loop_NTPase"/>
</dbReference>